<name>A0A1I3BEZ5_9PLAN</name>
<dbReference type="EMBL" id="FOQD01000001">
    <property type="protein sequence ID" value="SFH60291.1"/>
    <property type="molecule type" value="Genomic_DNA"/>
</dbReference>
<gene>
    <name evidence="1" type="ORF">SAMN05421753_101392</name>
</gene>
<evidence type="ECO:0000313" key="1">
    <source>
        <dbReference type="EMBL" id="SFH60291.1"/>
    </source>
</evidence>
<evidence type="ECO:0000313" key="2">
    <source>
        <dbReference type="Proteomes" id="UP000199518"/>
    </source>
</evidence>
<dbReference type="OrthoDB" id="214190at2"/>
<keyword evidence="2" id="KW-1185">Reference proteome</keyword>
<dbReference type="RefSeq" id="WP_139228178.1">
    <property type="nucleotide sequence ID" value="NZ_FOQD01000001.1"/>
</dbReference>
<proteinExistence type="predicted"/>
<reference evidence="2" key="1">
    <citation type="submission" date="2016-10" db="EMBL/GenBank/DDBJ databases">
        <authorList>
            <person name="Varghese N."/>
            <person name="Submissions S."/>
        </authorList>
    </citation>
    <scope>NUCLEOTIDE SEQUENCE [LARGE SCALE GENOMIC DNA]</scope>
    <source>
        <strain evidence="2">DSM 26348</strain>
    </source>
</reference>
<dbReference type="AlphaFoldDB" id="A0A1I3BEZ5"/>
<organism evidence="1 2">
    <name type="scientific">Planctomicrobium piriforme</name>
    <dbReference type="NCBI Taxonomy" id="1576369"/>
    <lineage>
        <taxon>Bacteria</taxon>
        <taxon>Pseudomonadati</taxon>
        <taxon>Planctomycetota</taxon>
        <taxon>Planctomycetia</taxon>
        <taxon>Planctomycetales</taxon>
        <taxon>Planctomycetaceae</taxon>
        <taxon>Planctomicrobium</taxon>
    </lineage>
</organism>
<accession>A0A1I3BEZ5</accession>
<sequence>MASMRAPAVAEVLWELKRLDKVAKFTAIAERAGFSAGSNGRAMQTCLETIRKEWPHLQAWRAIRDDGTIEKDSPHKAELIAWGATLTADDASGRMNVLIDEARVMIWEDLPAAGRAAKTTA</sequence>
<dbReference type="Proteomes" id="UP000199518">
    <property type="component" value="Unassembled WGS sequence"/>
</dbReference>
<protein>
    <submittedName>
        <fullName evidence="1">Uncharacterized protein</fullName>
    </submittedName>
</protein>